<evidence type="ECO:0000256" key="1">
    <source>
        <dbReference type="ARBA" id="ARBA00007806"/>
    </source>
</evidence>
<dbReference type="Pfam" id="PF01055">
    <property type="entry name" value="Glyco_hydro_31_2nd"/>
    <property type="match status" value="1"/>
</dbReference>
<dbReference type="CDD" id="cd14752">
    <property type="entry name" value="GH31_N"/>
    <property type="match status" value="1"/>
</dbReference>
<feature type="domain" description="DUF5110" evidence="6">
    <location>
        <begin position="685"/>
        <end position="753"/>
    </location>
</feature>
<dbReference type="RefSeq" id="WP_170831084.1">
    <property type="nucleotide sequence ID" value="NZ_FNQY01000001.1"/>
</dbReference>
<dbReference type="GO" id="GO:0005975">
    <property type="term" value="P:carbohydrate metabolic process"/>
    <property type="evidence" value="ECO:0007669"/>
    <property type="project" value="InterPro"/>
</dbReference>
<evidence type="ECO:0000313" key="8">
    <source>
        <dbReference type="EMBL" id="SDZ73144.1"/>
    </source>
</evidence>
<feature type="domain" description="Glycoside hydrolase family 31 N-terminal" evidence="5">
    <location>
        <begin position="42"/>
        <end position="203"/>
    </location>
</feature>
<evidence type="ECO:0000259" key="7">
    <source>
        <dbReference type="Pfam" id="PF21365"/>
    </source>
</evidence>
<dbReference type="AlphaFoldDB" id="A0A1H3VFY4"/>
<dbReference type="CDD" id="cd06591">
    <property type="entry name" value="GH31_xylosidase_XylS"/>
    <property type="match status" value="1"/>
</dbReference>
<dbReference type="Gene3D" id="3.20.20.80">
    <property type="entry name" value="Glycosidases"/>
    <property type="match status" value="1"/>
</dbReference>
<dbReference type="Proteomes" id="UP000199041">
    <property type="component" value="Unassembled WGS sequence"/>
</dbReference>
<proteinExistence type="inferred from homology"/>
<dbReference type="InterPro" id="IPR048395">
    <property type="entry name" value="Glyco_hydro_31_C"/>
</dbReference>
<dbReference type="SUPFAM" id="SSF51011">
    <property type="entry name" value="Glycosyl hydrolase domain"/>
    <property type="match status" value="1"/>
</dbReference>
<dbReference type="SUPFAM" id="SSF74650">
    <property type="entry name" value="Galactose mutarotase-like"/>
    <property type="match status" value="1"/>
</dbReference>
<keyword evidence="9" id="KW-1185">Reference proteome</keyword>
<feature type="chain" id="PRO_5011439192" evidence="3">
    <location>
        <begin position="22"/>
        <end position="781"/>
    </location>
</feature>
<dbReference type="InterPro" id="IPR011013">
    <property type="entry name" value="Gal_mutarotase_sf_dom"/>
</dbReference>
<evidence type="ECO:0000256" key="2">
    <source>
        <dbReference type="RuleBase" id="RU361185"/>
    </source>
</evidence>
<dbReference type="Gene3D" id="2.60.40.1180">
    <property type="entry name" value="Golgi alpha-mannosidase II"/>
    <property type="match status" value="2"/>
</dbReference>
<organism evidence="8 9">
    <name type="scientific">Arachidicoccus rhizosphaerae</name>
    <dbReference type="NCBI Taxonomy" id="551991"/>
    <lineage>
        <taxon>Bacteria</taxon>
        <taxon>Pseudomonadati</taxon>
        <taxon>Bacteroidota</taxon>
        <taxon>Chitinophagia</taxon>
        <taxon>Chitinophagales</taxon>
        <taxon>Chitinophagaceae</taxon>
        <taxon>Arachidicoccus</taxon>
    </lineage>
</organism>
<feature type="domain" description="Glycosyl hydrolase family 31 C-terminal" evidence="7">
    <location>
        <begin position="582"/>
        <end position="669"/>
    </location>
</feature>
<dbReference type="GO" id="GO:0030246">
    <property type="term" value="F:carbohydrate binding"/>
    <property type="evidence" value="ECO:0007669"/>
    <property type="project" value="InterPro"/>
</dbReference>
<sequence length="781" mass="89076">MKLFCLSAFFLWMIMSSLPYANGQRFQKTQTGISANIGEIDVTLEVYSPSIIRVIKMPKGKVLKRNSLSVIQVPEVNPKFKVSNTKHSVFLQTDSLIVEIGLKLGNLTFYKIGSKQKVFEELPGSTILKDCTGADKGDFSISQGFSLKPEECIYGLGQQQNGNLNQRGKTIWLAQGNTKVAIPFFQSTAGYGIFWDNYSPTQFKDSARNTSFTSQVAKGIDYYFMKGNSTDDIVADMRFLTGSAPLLPLWVYGYNQSKERYKTQFELMDVVKQYRKLKVPLDGIIQDWQYWGDNVHWNAMAFDSLTYPRPKRMVDSVHALNAHLFVVAWPGFGPSTPQYKQLEDSNMLMHFDTWPPDAGARVYDVYNPSARDIYWSYLNKGVFSLGVDAWWLDSSEPDHLNEKDTDFDEKTYLGTYRSVRNAFPLEHVGGIYKHQRKVSNDKRVVILTRSAFAGQQRYGANTWSGDVTSDWETFARQIPAGLNFSLTGIPYWNTDIGGFFAGKFTKDGGAQNPAFQELYTRWLQFGTFMPMMRSHGTDIPREIYQFGKPGDRIFNILEKYIKLRYRLLPYLYATAWQVTKNGASIMRPLQSDFAADPNVAEIGNEFLFGKSILVSPVTKPGIQKQKVYLPSGSSWIDFWSGDQLKGGVWVEKKVPLDIMPLYVKAGAILPWGPDVQYATEKRWENLRIRVYPGSDADFVLYEDENDNYDYEKGAYSEIHFHWNDQAKTLRIDNRKGNFPGMLYKRDFDIVLVDKNNCSGPDLSSIVTRKVEYVGKAINIKL</sequence>
<dbReference type="InterPro" id="IPR051816">
    <property type="entry name" value="Glycosyl_Hydrolase_31"/>
</dbReference>
<keyword evidence="2" id="KW-0326">Glycosidase</keyword>
<evidence type="ECO:0000259" key="6">
    <source>
        <dbReference type="Pfam" id="PF17137"/>
    </source>
</evidence>
<dbReference type="Gene3D" id="2.60.40.1760">
    <property type="entry name" value="glycosyl hydrolase (family 31)"/>
    <property type="match status" value="1"/>
</dbReference>
<keyword evidence="3" id="KW-0732">Signal</keyword>
<evidence type="ECO:0000256" key="3">
    <source>
        <dbReference type="SAM" id="SignalP"/>
    </source>
</evidence>
<dbReference type="InterPro" id="IPR033403">
    <property type="entry name" value="DUF5110"/>
</dbReference>
<dbReference type="Pfam" id="PF17137">
    <property type="entry name" value="DUF5110"/>
    <property type="match status" value="1"/>
</dbReference>
<name>A0A1H3VFY4_9BACT</name>
<feature type="signal peptide" evidence="3">
    <location>
        <begin position="1"/>
        <end position="21"/>
    </location>
</feature>
<feature type="domain" description="Glycoside hydrolase family 31 TIM barrel" evidence="4">
    <location>
        <begin position="245"/>
        <end position="573"/>
    </location>
</feature>
<dbReference type="PANTHER" id="PTHR43863:SF2">
    <property type="entry name" value="MALTASE-GLUCOAMYLASE"/>
    <property type="match status" value="1"/>
</dbReference>
<keyword evidence="2 8" id="KW-0378">Hydrolase</keyword>
<dbReference type="SUPFAM" id="SSF51445">
    <property type="entry name" value="(Trans)glycosidases"/>
    <property type="match status" value="1"/>
</dbReference>
<evidence type="ECO:0000313" key="9">
    <source>
        <dbReference type="Proteomes" id="UP000199041"/>
    </source>
</evidence>
<accession>A0A1H3VFY4</accession>
<dbReference type="GO" id="GO:0004553">
    <property type="term" value="F:hydrolase activity, hydrolyzing O-glycosyl compounds"/>
    <property type="evidence" value="ECO:0007669"/>
    <property type="project" value="InterPro"/>
</dbReference>
<reference evidence="8 9" key="1">
    <citation type="submission" date="2016-10" db="EMBL/GenBank/DDBJ databases">
        <authorList>
            <person name="de Groot N.N."/>
        </authorList>
    </citation>
    <scope>NUCLEOTIDE SEQUENCE [LARGE SCALE GENOMIC DNA]</scope>
    <source>
        <strain evidence="8 9">Vu-144</strain>
    </source>
</reference>
<dbReference type="Pfam" id="PF21365">
    <property type="entry name" value="Glyco_hydro_31_3rd"/>
    <property type="match status" value="1"/>
</dbReference>
<gene>
    <name evidence="8" type="ORF">SAMN05192529_1019</name>
</gene>
<dbReference type="InterPro" id="IPR000322">
    <property type="entry name" value="Glyco_hydro_31_TIM"/>
</dbReference>
<evidence type="ECO:0000259" key="4">
    <source>
        <dbReference type="Pfam" id="PF01055"/>
    </source>
</evidence>
<dbReference type="InterPro" id="IPR025887">
    <property type="entry name" value="Glyco_hydro_31_N_dom"/>
</dbReference>
<comment type="similarity">
    <text evidence="1 2">Belongs to the glycosyl hydrolase 31 family.</text>
</comment>
<dbReference type="STRING" id="551991.SAMN05192529_1019"/>
<dbReference type="EMBL" id="FNQY01000001">
    <property type="protein sequence ID" value="SDZ73144.1"/>
    <property type="molecule type" value="Genomic_DNA"/>
</dbReference>
<dbReference type="Pfam" id="PF13802">
    <property type="entry name" value="Gal_mutarotas_2"/>
    <property type="match status" value="1"/>
</dbReference>
<evidence type="ECO:0000259" key="5">
    <source>
        <dbReference type="Pfam" id="PF13802"/>
    </source>
</evidence>
<protein>
    <submittedName>
        <fullName evidence="8">Alpha-D-xyloside xylohydrolase</fullName>
    </submittedName>
</protein>
<dbReference type="PANTHER" id="PTHR43863">
    <property type="entry name" value="HYDROLASE, PUTATIVE (AFU_ORTHOLOGUE AFUA_1G03140)-RELATED"/>
    <property type="match status" value="1"/>
</dbReference>
<dbReference type="InterPro" id="IPR017853">
    <property type="entry name" value="GH"/>
</dbReference>
<dbReference type="InterPro" id="IPR013780">
    <property type="entry name" value="Glyco_hydro_b"/>
</dbReference>